<dbReference type="OrthoDB" id="674604at2759"/>
<dbReference type="Proteomes" id="UP000230605">
    <property type="component" value="Chromosome 2"/>
</dbReference>
<feature type="transmembrane region" description="Helical" evidence="2">
    <location>
        <begin position="677"/>
        <end position="699"/>
    </location>
</feature>
<evidence type="ECO:0000259" key="3">
    <source>
        <dbReference type="Pfam" id="PF06985"/>
    </source>
</evidence>
<dbReference type="Pfam" id="PF06985">
    <property type="entry name" value="HET"/>
    <property type="match status" value="1"/>
</dbReference>
<gene>
    <name evidence="5" type="ORF">CB0940_06147</name>
    <name evidence="6" type="ORF">RHO25_003375</name>
</gene>
<dbReference type="InterPro" id="IPR010730">
    <property type="entry name" value="HET"/>
</dbReference>
<dbReference type="EMBL" id="LKMD01000102">
    <property type="protein sequence ID" value="PIA98456.1"/>
    <property type="molecule type" value="Genomic_DNA"/>
</dbReference>
<dbReference type="EMBL" id="CP134185">
    <property type="protein sequence ID" value="WPA98762.1"/>
    <property type="molecule type" value="Genomic_DNA"/>
</dbReference>
<keyword evidence="8" id="KW-1185">Reference proteome</keyword>
<feature type="domain" description="Heterokaryon incompatibility" evidence="3">
    <location>
        <begin position="23"/>
        <end position="229"/>
    </location>
</feature>
<evidence type="ECO:0000256" key="2">
    <source>
        <dbReference type="SAM" id="Phobius"/>
    </source>
</evidence>
<dbReference type="InterPro" id="IPR058525">
    <property type="entry name" value="DUF8212"/>
</dbReference>
<sequence length="768" mass="86562">MWLLNNQSEKLEEWNERDENLQYGILSHTWLRRSAGEGEEVSFADMADLAVAKQKAGWRKLEFAMKQAASDGLQNVWVDTCCINKESSAEMAEAINSMFRIYQNSKFCYIYLDCHMSEMHDEAQRMTATSVANVVSASAPPLVHTSTSSQHEERVSEAGADINGPEQPQSPANPRRTETGSKLDDGSELHCLASVSNTNAPGIEAAPICGITAFFQECRWLKRGWTLQEMIAAPHVVFFDASGKFVGPLAGLVDQVLGITGVHRDILVRGRPLSSFSIAQRMAWAADRKTTRIEDRAYSMLGIFDVSLPIIYGEGERAFQRLQEELLRVYNDHTIFAWGYRTSPSRNTRMAGNARSNLLAPSPDAFRDPACSKMTVALSSNNQKQYEILGRSVRFHLPVLELSKKDIFEPGGSYTAVLSCCFEDTRIRFVVLHLICENSGEFTCSSVDSFDAYEVRAHCSSHYITVIREAGPRRGDQARQSVDRVENLWVRCANNKNMRRPGMLVKRGHGRIVVDSELRTNLPHRPMIDESSWDNASKMFRLPLTIPGLLPENQYTTPENARIYYDGHLSIELTGTHSTVIEVDIRIIPRSGPEGSCGFTKNSSVFIRQSKHTGSRDQTWGKSCSLPLQERSFLVADVCTVKLLSQDFWLLEFHILAGRSMPWLDYRKLNLFWLHPWVIIFSCIVTIPVVTMTIYSMVLKDETKSQTQKRAATIILGVVDGIVASVLMIYLCCLRVLNRRLMTREDILFRPRYKAGGSRVQNSTMILP</sequence>
<dbReference type="PANTHER" id="PTHR10622:SF10">
    <property type="entry name" value="HET DOMAIN-CONTAINING PROTEIN"/>
    <property type="match status" value="1"/>
</dbReference>
<keyword evidence="2" id="KW-1133">Transmembrane helix</keyword>
<feature type="transmembrane region" description="Helical" evidence="2">
    <location>
        <begin position="711"/>
        <end position="731"/>
    </location>
</feature>
<name>A0A2G5I0Z0_CERBT</name>
<evidence type="ECO:0000259" key="4">
    <source>
        <dbReference type="Pfam" id="PF26640"/>
    </source>
</evidence>
<proteinExistence type="predicted"/>
<protein>
    <submittedName>
        <fullName evidence="5">Vegetative incompatibility protein HET-E-1</fullName>
    </submittedName>
</protein>
<feature type="domain" description="DUF8212" evidence="4">
    <location>
        <begin position="317"/>
        <end position="368"/>
    </location>
</feature>
<evidence type="ECO:0000313" key="5">
    <source>
        <dbReference type="EMBL" id="PIA98456.1"/>
    </source>
</evidence>
<dbReference type="Proteomes" id="UP001302367">
    <property type="component" value="Chromosome 2"/>
</dbReference>
<organism evidence="5 7">
    <name type="scientific">Cercospora beticola</name>
    <name type="common">Sugarbeet leaf spot fungus</name>
    <dbReference type="NCBI Taxonomy" id="122368"/>
    <lineage>
        <taxon>Eukaryota</taxon>
        <taxon>Fungi</taxon>
        <taxon>Dikarya</taxon>
        <taxon>Ascomycota</taxon>
        <taxon>Pezizomycotina</taxon>
        <taxon>Dothideomycetes</taxon>
        <taxon>Dothideomycetidae</taxon>
        <taxon>Mycosphaerellales</taxon>
        <taxon>Mycosphaerellaceae</taxon>
        <taxon>Cercospora</taxon>
    </lineage>
</organism>
<evidence type="ECO:0000313" key="6">
    <source>
        <dbReference type="EMBL" id="WPA98762.1"/>
    </source>
</evidence>
<keyword evidence="2" id="KW-0472">Membrane</keyword>
<reference evidence="6 8" key="2">
    <citation type="submission" date="2023-09" db="EMBL/GenBank/DDBJ databases">
        <title>Complete-Gapless Cercospora beticola genome.</title>
        <authorList>
            <person name="Wyatt N.A."/>
            <person name="Spanner R.E."/>
            <person name="Bolton M.D."/>
        </authorList>
    </citation>
    <scope>NUCLEOTIDE SEQUENCE [LARGE SCALE GENOMIC DNA]</scope>
    <source>
        <strain evidence="6">Cb09-40</strain>
    </source>
</reference>
<keyword evidence="2" id="KW-0812">Transmembrane</keyword>
<reference evidence="5 7" key="1">
    <citation type="submission" date="2015-10" db="EMBL/GenBank/DDBJ databases">
        <title>The cercosporin biosynthetic gene cluster was horizontally transferred to several fungal lineages and shown to be expanded in Cercospora beticola based on microsynteny with recipient genomes.</title>
        <authorList>
            <person name="De Jonge R."/>
            <person name="Ebert M.K."/>
            <person name="Suttle J.C."/>
            <person name="Jurick Ii W.M."/>
            <person name="Secor G.A."/>
            <person name="Thomma B.P."/>
            <person name="Van De Peer Y."/>
            <person name="Bolton M.D."/>
        </authorList>
    </citation>
    <scope>NUCLEOTIDE SEQUENCE [LARGE SCALE GENOMIC DNA]</scope>
    <source>
        <strain evidence="5 7">09-40</strain>
    </source>
</reference>
<dbReference type="Pfam" id="PF26640">
    <property type="entry name" value="DUF8212"/>
    <property type="match status" value="1"/>
</dbReference>
<evidence type="ECO:0000313" key="7">
    <source>
        <dbReference type="Proteomes" id="UP000230605"/>
    </source>
</evidence>
<feature type="region of interest" description="Disordered" evidence="1">
    <location>
        <begin position="141"/>
        <end position="183"/>
    </location>
</feature>
<accession>A0A2G5I0Z0</accession>
<dbReference type="AlphaFoldDB" id="A0A2G5I0Z0"/>
<dbReference type="PANTHER" id="PTHR10622">
    <property type="entry name" value="HET DOMAIN-CONTAINING PROTEIN"/>
    <property type="match status" value="1"/>
</dbReference>
<evidence type="ECO:0000313" key="8">
    <source>
        <dbReference type="Proteomes" id="UP001302367"/>
    </source>
</evidence>
<evidence type="ECO:0000256" key="1">
    <source>
        <dbReference type="SAM" id="MobiDB-lite"/>
    </source>
</evidence>